<accession>A0A2S8R7R9</accession>
<proteinExistence type="predicted"/>
<dbReference type="Proteomes" id="UP000239720">
    <property type="component" value="Unassembled WGS sequence"/>
</dbReference>
<dbReference type="EMBL" id="NEMB01000003">
    <property type="protein sequence ID" value="PQQ65848.1"/>
    <property type="molecule type" value="Genomic_DNA"/>
</dbReference>
<gene>
    <name evidence="1" type="ORF">B9R14_03080</name>
</gene>
<dbReference type="RefSeq" id="WP_101303929.1">
    <property type="nucleotide sequence ID" value="NZ_JAAYER010000095.1"/>
</dbReference>
<sequence>MNHGLFQFYYNFFTLKIYMLTLKKADDIISFEFEIGLCAHLEAKCRIGQVSRQRDKADLTFTSKANIPKKTYKEDLRV</sequence>
<name>A0A2S8R7R9_9FIRM</name>
<evidence type="ECO:0000313" key="1">
    <source>
        <dbReference type="EMBL" id="PQQ65848.1"/>
    </source>
</evidence>
<protein>
    <submittedName>
        <fullName evidence="1">Uncharacterized protein</fullName>
    </submittedName>
</protein>
<dbReference type="AlphaFoldDB" id="A0A2S8R7R9"/>
<comment type="caution">
    <text evidence="1">The sequence shown here is derived from an EMBL/GenBank/DDBJ whole genome shotgun (WGS) entry which is preliminary data.</text>
</comment>
<evidence type="ECO:0000313" key="2">
    <source>
        <dbReference type="Proteomes" id="UP000239720"/>
    </source>
</evidence>
<organism evidence="1 2">
    <name type="scientific">Acetivibrio saccincola</name>
    <dbReference type="NCBI Taxonomy" id="1677857"/>
    <lineage>
        <taxon>Bacteria</taxon>
        <taxon>Bacillati</taxon>
        <taxon>Bacillota</taxon>
        <taxon>Clostridia</taxon>
        <taxon>Eubacteriales</taxon>
        <taxon>Oscillospiraceae</taxon>
        <taxon>Acetivibrio</taxon>
    </lineage>
</organism>
<reference evidence="1 2" key="1">
    <citation type="journal article" date="2018" name="Syst. Appl. Microbiol.">
        <title>Characterization and high-quality draft genome sequence of Herbivorax saccincola A7, an anaerobic, alkaliphilic, thermophilic, cellulolytic, and xylanolytic bacterium.</title>
        <authorList>
            <person name="Aikawa S."/>
            <person name="Baramee S."/>
            <person name="Sermsathanaswadi J."/>
            <person name="Thianheng P."/>
            <person name="Tachaapaikoon C."/>
            <person name="Shikata A."/>
            <person name="Waeonukul R."/>
            <person name="Pason P."/>
            <person name="Ratanakhanokchai K."/>
            <person name="Kosugi A."/>
        </authorList>
    </citation>
    <scope>NUCLEOTIDE SEQUENCE [LARGE SCALE GENOMIC DNA]</scope>
    <source>
        <strain evidence="1 2">A7</strain>
    </source>
</reference>